<comment type="caution">
    <text evidence="4">The sequence shown here is derived from an EMBL/GenBank/DDBJ whole genome shotgun (WGS) entry which is preliminary data.</text>
</comment>
<accession>A0ABP9PHK4</accession>
<feature type="compositionally biased region" description="Low complexity" evidence="1">
    <location>
        <begin position="90"/>
        <end position="99"/>
    </location>
</feature>
<organism evidence="4 5">
    <name type="scientific">Pseudonocardia eucalypti</name>
    <dbReference type="NCBI Taxonomy" id="648755"/>
    <lineage>
        <taxon>Bacteria</taxon>
        <taxon>Bacillati</taxon>
        <taxon>Actinomycetota</taxon>
        <taxon>Actinomycetes</taxon>
        <taxon>Pseudonocardiales</taxon>
        <taxon>Pseudonocardiaceae</taxon>
        <taxon>Pseudonocardia</taxon>
    </lineage>
</organism>
<dbReference type="PANTHER" id="PTHR43666">
    <property type="entry name" value="TLDD PROTEIN"/>
    <property type="match status" value="1"/>
</dbReference>
<proteinExistence type="predicted"/>
<keyword evidence="5" id="KW-1185">Reference proteome</keyword>
<dbReference type="InterPro" id="IPR045570">
    <property type="entry name" value="Metalloprtase-TldD/E_cen_dom"/>
</dbReference>
<dbReference type="InterPro" id="IPR045569">
    <property type="entry name" value="Metalloprtase-TldD/E_C"/>
</dbReference>
<gene>
    <name evidence="4" type="ORF">GCM10023321_02820</name>
</gene>
<evidence type="ECO:0000256" key="1">
    <source>
        <dbReference type="SAM" id="MobiDB-lite"/>
    </source>
</evidence>
<sequence>MRAQDLVERALAVPGGADTAGRVVVVNESSEAVLRWANNTMTTNGHSTALSWAVIAFIRLDGGTAAGVVSSSAQVSDPQEIETTVRAAEAAARQAGPARDVADLPEPGDGNGDGWADPAGETSIAVYARLAEELAEGFGRGKAEGRILYGFASHEVTTTWLGTSTGVRRRWTQPTGSVELNAKTADLARSAWGGRSTPTAGDYAALDLLALDAELATRLSWGERRVDLPAGRYDTVLPPSAMADLLTYMCWEMVGRPAEEGRSAFAKGADGIGGIGERITQIPVSMTSDPFAPGLETAPFLVTTHSSDEVSVFDNGAPLRRVDWLRDGVVNALAYPRAAAKEFGAEFTVPGDNLLVSGGGPESTAELVRGVERGLLLTCLWYIRMVEPATLLVTGLTRDGVYLVENGEVVGEVNNFRFNESPLDLLRRAQQVGASERTLPREFKDWFTRTVTAPVRVPDFNMASVSQAT</sequence>
<feature type="domain" description="Metalloprotease TldD/E C-terminal" evidence="2">
    <location>
        <begin position="231"/>
        <end position="463"/>
    </location>
</feature>
<protein>
    <submittedName>
        <fullName evidence="4">Metallopeptidase TldD-related protein</fullName>
    </submittedName>
</protein>
<dbReference type="Gene3D" id="3.30.2290.10">
    <property type="entry name" value="PmbA/TldD superfamily"/>
    <property type="match status" value="1"/>
</dbReference>
<dbReference type="Pfam" id="PF19289">
    <property type="entry name" value="PmbA_TldD_3rd"/>
    <property type="match status" value="1"/>
</dbReference>
<dbReference type="RefSeq" id="WP_185061055.1">
    <property type="nucleotide sequence ID" value="NZ_BAABJP010000001.1"/>
</dbReference>
<evidence type="ECO:0000259" key="2">
    <source>
        <dbReference type="Pfam" id="PF19289"/>
    </source>
</evidence>
<dbReference type="PANTHER" id="PTHR43666:SF1">
    <property type="entry name" value="CONSERVED PROTEIN"/>
    <property type="match status" value="1"/>
</dbReference>
<dbReference type="InterPro" id="IPR035068">
    <property type="entry name" value="TldD/PmbA_N"/>
</dbReference>
<name>A0ABP9PHK4_9PSEU</name>
<evidence type="ECO:0000259" key="3">
    <source>
        <dbReference type="Pfam" id="PF19290"/>
    </source>
</evidence>
<dbReference type="Proteomes" id="UP001428817">
    <property type="component" value="Unassembled WGS sequence"/>
</dbReference>
<reference evidence="5" key="1">
    <citation type="journal article" date="2019" name="Int. J. Syst. Evol. Microbiol.">
        <title>The Global Catalogue of Microorganisms (GCM) 10K type strain sequencing project: providing services to taxonomists for standard genome sequencing and annotation.</title>
        <authorList>
            <consortium name="The Broad Institute Genomics Platform"/>
            <consortium name="The Broad Institute Genome Sequencing Center for Infectious Disease"/>
            <person name="Wu L."/>
            <person name="Ma J."/>
        </authorList>
    </citation>
    <scope>NUCLEOTIDE SEQUENCE [LARGE SCALE GENOMIC DNA]</scope>
    <source>
        <strain evidence="5">JCM 18303</strain>
    </source>
</reference>
<evidence type="ECO:0000313" key="4">
    <source>
        <dbReference type="EMBL" id="GAA5145239.1"/>
    </source>
</evidence>
<dbReference type="InterPro" id="IPR036059">
    <property type="entry name" value="TldD/PmbA_sf"/>
</dbReference>
<dbReference type="SUPFAM" id="SSF111283">
    <property type="entry name" value="Putative modulator of DNA gyrase, PmbA/TldD"/>
    <property type="match status" value="1"/>
</dbReference>
<feature type="domain" description="Metalloprotease TldD/E central" evidence="3">
    <location>
        <begin position="130"/>
        <end position="217"/>
    </location>
</feature>
<dbReference type="EMBL" id="BAABJP010000001">
    <property type="protein sequence ID" value="GAA5145239.1"/>
    <property type="molecule type" value="Genomic_DNA"/>
</dbReference>
<feature type="region of interest" description="Disordered" evidence="1">
    <location>
        <begin position="90"/>
        <end position="118"/>
    </location>
</feature>
<evidence type="ECO:0000313" key="5">
    <source>
        <dbReference type="Proteomes" id="UP001428817"/>
    </source>
</evidence>
<dbReference type="Pfam" id="PF19290">
    <property type="entry name" value="PmbA_TldD_2nd"/>
    <property type="match status" value="1"/>
</dbReference>